<dbReference type="Pfam" id="PF13462">
    <property type="entry name" value="Thioredoxin_4"/>
    <property type="match status" value="1"/>
</dbReference>
<keyword evidence="5" id="KW-0676">Redox-active center</keyword>
<keyword evidence="4" id="KW-1015">Disulfide bond</keyword>
<comment type="caution">
    <text evidence="9">The sequence shown here is derived from an EMBL/GenBank/DDBJ whole genome shotgun (WGS) entry which is preliminary data.</text>
</comment>
<dbReference type="InterPro" id="IPR036249">
    <property type="entry name" value="Thioredoxin-like_sf"/>
</dbReference>
<keyword evidence="10" id="KW-1185">Reference proteome</keyword>
<dbReference type="Proteomes" id="UP001166784">
    <property type="component" value="Unassembled WGS sequence"/>
</dbReference>
<keyword evidence="7" id="KW-0472">Membrane</keyword>
<keyword evidence="7" id="KW-1133">Transmembrane helix</keyword>
<name>A0ABS9T3L0_9ACTN</name>
<dbReference type="RefSeq" id="WP_241061967.1">
    <property type="nucleotide sequence ID" value="NZ_JAKWJU010000002.1"/>
</dbReference>
<evidence type="ECO:0000256" key="7">
    <source>
        <dbReference type="SAM" id="Phobius"/>
    </source>
</evidence>
<reference evidence="9" key="2">
    <citation type="journal article" date="2023" name="Int. J. Syst. Evol. Microbiol.">
        <title>Streptomyces marispadix sp. nov., isolated from marine beach sediment of the Northern Coast of Portugal.</title>
        <authorList>
            <person name="dos Santos J.D.N."/>
            <person name="Vitorino I.R."/>
            <person name="Kallscheuer N."/>
            <person name="Srivastava A."/>
            <person name="Krautwurst S."/>
            <person name="Marz M."/>
            <person name="Jogler C."/>
            <person name="Lobo Da Cunha A."/>
            <person name="Catita J."/>
            <person name="Goncalves H."/>
            <person name="Gonzalez I."/>
            <person name="Reyes F."/>
            <person name="Lage O.M."/>
        </authorList>
    </citation>
    <scope>NUCLEOTIDE SEQUENCE</scope>
    <source>
        <strain evidence="9">M600PL45_2</strain>
    </source>
</reference>
<gene>
    <name evidence="9" type="ORF">MMA15_22820</name>
</gene>
<evidence type="ECO:0000256" key="3">
    <source>
        <dbReference type="ARBA" id="ARBA00023002"/>
    </source>
</evidence>
<keyword evidence="7" id="KW-0812">Transmembrane</keyword>
<sequence length="242" mass="26977">MEDDGTDREQLRVDRELSRQDNRRLRALKLTGVAVFVVGIATLAGIAVGVTGKGGSESTQERPVVTGPRRAPATLTVYEDFRCRGCRDFEERFGRTVEDLQRSGRLRTEHHLVARIDDTRGGHGSVRAAEAALCALDEHKFTPYRRVLYDGQPPERKDTFAEREHLLRLAEKVPGLSTREFEKCVRHGLQAGRADRMNAAYADSRHAAPPLVLLDGKRLDVARDGGGLTPRELRKSVEGKRS</sequence>
<dbReference type="Gene3D" id="3.40.30.10">
    <property type="entry name" value="Glutaredoxin"/>
    <property type="match status" value="1"/>
</dbReference>
<protein>
    <submittedName>
        <fullName evidence="9">DsbA family protein</fullName>
    </submittedName>
</protein>
<feature type="domain" description="Thioredoxin-like fold" evidence="8">
    <location>
        <begin position="61"/>
        <end position="220"/>
    </location>
</feature>
<dbReference type="EMBL" id="JAKWJU010000002">
    <property type="protein sequence ID" value="MCH6163119.1"/>
    <property type="molecule type" value="Genomic_DNA"/>
</dbReference>
<accession>A0ABS9T3L0</accession>
<feature type="region of interest" description="Disordered" evidence="6">
    <location>
        <begin position="221"/>
        <end position="242"/>
    </location>
</feature>
<organism evidence="9 10">
    <name type="scientific">Streptomyces marispadix</name>
    <dbReference type="NCBI Taxonomy" id="2922868"/>
    <lineage>
        <taxon>Bacteria</taxon>
        <taxon>Bacillati</taxon>
        <taxon>Actinomycetota</taxon>
        <taxon>Actinomycetes</taxon>
        <taxon>Kitasatosporales</taxon>
        <taxon>Streptomycetaceae</taxon>
        <taxon>Streptomyces</taxon>
    </lineage>
</organism>
<evidence type="ECO:0000256" key="6">
    <source>
        <dbReference type="SAM" id="MobiDB-lite"/>
    </source>
</evidence>
<evidence type="ECO:0000313" key="9">
    <source>
        <dbReference type="EMBL" id="MCH6163119.1"/>
    </source>
</evidence>
<evidence type="ECO:0000256" key="4">
    <source>
        <dbReference type="ARBA" id="ARBA00023157"/>
    </source>
</evidence>
<evidence type="ECO:0000256" key="2">
    <source>
        <dbReference type="ARBA" id="ARBA00022729"/>
    </source>
</evidence>
<evidence type="ECO:0000256" key="5">
    <source>
        <dbReference type="ARBA" id="ARBA00023284"/>
    </source>
</evidence>
<reference evidence="9" key="1">
    <citation type="submission" date="2022-03" db="EMBL/GenBank/DDBJ databases">
        <authorList>
            <person name="Santos J.D.N."/>
            <person name="Kallscheuer N."/>
            <person name="Jogler C."/>
            <person name="Lage O.M."/>
        </authorList>
    </citation>
    <scope>NUCLEOTIDE SEQUENCE</scope>
    <source>
        <strain evidence="9">M600PL45_2</strain>
    </source>
</reference>
<keyword evidence="3" id="KW-0560">Oxidoreductase</keyword>
<feature type="compositionally biased region" description="Basic and acidic residues" evidence="6">
    <location>
        <begin position="231"/>
        <end position="242"/>
    </location>
</feature>
<evidence type="ECO:0000259" key="8">
    <source>
        <dbReference type="Pfam" id="PF13462"/>
    </source>
</evidence>
<dbReference type="PANTHER" id="PTHR13887:SF14">
    <property type="entry name" value="DISULFIDE BOND FORMATION PROTEIN D"/>
    <property type="match status" value="1"/>
</dbReference>
<evidence type="ECO:0000313" key="10">
    <source>
        <dbReference type="Proteomes" id="UP001166784"/>
    </source>
</evidence>
<comment type="similarity">
    <text evidence="1">Belongs to the thioredoxin family. DsbA subfamily.</text>
</comment>
<keyword evidence="2" id="KW-0732">Signal</keyword>
<feature type="transmembrane region" description="Helical" evidence="7">
    <location>
        <begin position="27"/>
        <end position="50"/>
    </location>
</feature>
<evidence type="ECO:0000256" key="1">
    <source>
        <dbReference type="ARBA" id="ARBA00005791"/>
    </source>
</evidence>
<dbReference type="PANTHER" id="PTHR13887">
    <property type="entry name" value="GLUTATHIONE S-TRANSFERASE KAPPA"/>
    <property type="match status" value="1"/>
</dbReference>
<proteinExistence type="inferred from homology"/>
<dbReference type="SUPFAM" id="SSF52833">
    <property type="entry name" value="Thioredoxin-like"/>
    <property type="match status" value="1"/>
</dbReference>
<dbReference type="InterPro" id="IPR012336">
    <property type="entry name" value="Thioredoxin-like_fold"/>
</dbReference>